<evidence type="ECO:0000313" key="5">
    <source>
        <dbReference type="Proteomes" id="UP000597444"/>
    </source>
</evidence>
<dbReference type="InterPro" id="IPR023772">
    <property type="entry name" value="DNA-bd_HTH_TetR-type_CS"/>
</dbReference>
<dbReference type="PROSITE" id="PS50977">
    <property type="entry name" value="HTH_TETR_2"/>
    <property type="match status" value="1"/>
</dbReference>
<evidence type="ECO:0000313" key="4">
    <source>
        <dbReference type="EMBL" id="GHO90451.1"/>
    </source>
</evidence>
<dbReference type="Pfam" id="PF00440">
    <property type="entry name" value="TetR_N"/>
    <property type="match status" value="1"/>
</dbReference>
<dbReference type="InterPro" id="IPR001647">
    <property type="entry name" value="HTH_TetR"/>
</dbReference>
<dbReference type="SUPFAM" id="SSF46689">
    <property type="entry name" value="Homeodomain-like"/>
    <property type="match status" value="1"/>
</dbReference>
<dbReference type="Gene3D" id="1.10.357.10">
    <property type="entry name" value="Tetracycline Repressor, domain 2"/>
    <property type="match status" value="1"/>
</dbReference>
<dbReference type="AlphaFoldDB" id="A0A8J3IHQ2"/>
<dbReference type="PANTHER" id="PTHR30055:SF231">
    <property type="entry name" value="TRANSCRIPTIONAL REGULATORY PROTEIN (PROBABLY DEOR-FAMILY)-RELATED"/>
    <property type="match status" value="1"/>
</dbReference>
<dbReference type="PANTHER" id="PTHR30055">
    <property type="entry name" value="HTH-TYPE TRANSCRIPTIONAL REGULATOR RUTR"/>
    <property type="match status" value="1"/>
</dbReference>
<dbReference type="InterPro" id="IPR050109">
    <property type="entry name" value="HTH-type_TetR-like_transc_reg"/>
</dbReference>
<name>A0A8J3IHQ2_9CHLR</name>
<dbReference type="EMBL" id="BNJK01000001">
    <property type="protein sequence ID" value="GHO90451.1"/>
    <property type="molecule type" value="Genomic_DNA"/>
</dbReference>
<accession>A0A8J3IHQ2</accession>
<dbReference type="RefSeq" id="WP_220201414.1">
    <property type="nucleotide sequence ID" value="NZ_BNJK01000001.1"/>
</dbReference>
<dbReference type="SUPFAM" id="SSF48498">
    <property type="entry name" value="Tetracyclin repressor-like, C-terminal domain"/>
    <property type="match status" value="1"/>
</dbReference>
<evidence type="ECO:0000256" key="2">
    <source>
        <dbReference type="PROSITE-ProRule" id="PRU00335"/>
    </source>
</evidence>
<dbReference type="GO" id="GO:0000976">
    <property type="term" value="F:transcription cis-regulatory region binding"/>
    <property type="evidence" value="ECO:0007669"/>
    <property type="project" value="TreeGrafter"/>
</dbReference>
<protein>
    <submittedName>
        <fullName evidence="4">TetR family transcriptional regulator</fullName>
    </submittedName>
</protein>
<dbReference type="InterPro" id="IPR036271">
    <property type="entry name" value="Tet_transcr_reg_TetR-rel_C_sf"/>
</dbReference>
<gene>
    <name evidence="4" type="ORF">KSF_004990</name>
</gene>
<dbReference type="PRINTS" id="PR00455">
    <property type="entry name" value="HTHTETR"/>
</dbReference>
<dbReference type="InterPro" id="IPR041583">
    <property type="entry name" value="TetR_C_31"/>
</dbReference>
<keyword evidence="5" id="KW-1185">Reference proteome</keyword>
<organism evidence="4 5">
    <name type="scientific">Reticulibacter mediterranei</name>
    <dbReference type="NCBI Taxonomy" id="2778369"/>
    <lineage>
        <taxon>Bacteria</taxon>
        <taxon>Bacillati</taxon>
        <taxon>Chloroflexota</taxon>
        <taxon>Ktedonobacteria</taxon>
        <taxon>Ktedonobacterales</taxon>
        <taxon>Reticulibacteraceae</taxon>
        <taxon>Reticulibacter</taxon>
    </lineage>
</organism>
<proteinExistence type="predicted"/>
<sequence>MSKEKASTTREQIIAAAYRVLAGQGYDATTIKAIAREAGVAPGLLHYYFASKDDLLIEVLKDISSRYMVRMQHLFRELPVDQLGKAGIAGALHRTFEEPEVYRLRYELFALGLRNPVLLPVVRSLLENRRQGIGQVAQSATQGHDIDVEALTAILLATFDGLALQHLVDPNFDVERAYRTLSKMIDALLATT</sequence>
<keyword evidence="1 2" id="KW-0238">DNA-binding</keyword>
<evidence type="ECO:0000259" key="3">
    <source>
        <dbReference type="PROSITE" id="PS50977"/>
    </source>
</evidence>
<reference evidence="4" key="1">
    <citation type="submission" date="2020-10" db="EMBL/GenBank/DDBJ databases">
        <title>Taxonomic study of unclassified bacteria belonging to the class Ktedonobacteria.</title>
        <authorList>
            <person name="Yabe S."/>
            <person name="Wang C.M."/>
            <person name="Zheng Y."/>
            <person name="Sakai Y."/>
            <person name="Cavaletti L."/>
            <person name="Monciardini P."/>
            <person name="Donadio S."/>
        </authorList>
    </citation>
    <scope>NUCLEOTIDE SEQUENCE</scope>
    <source>
        <strain evidence="4">ID150040</strain>
    </source>
</reference>
<dbReference type="PROSITE" id="PS01081">
    <property type="entry name" value="HTH_TETR_1"/>
    <property type="match status" value="1"/>
</dbReference>
<dbReference type="Proteomes" id="UP000597444">
    <property type="component" value="Unassembled WGS sequence"/>
</dbReference>
<comment type="caution">
    <text evidence="4">The sequence shown here is derived from an EMBL/GenBank/DDBJ whole genome shotgun (WGS) entry which is preliminary data.</text>
</comment>
<evidence type="ECO:0000256" key="1">
    <source>
        <dbReference type="ARBA" id="ARBA00023125"/>
    </source>
</evidence>
<feature type="DNA-binding region" description="H-T-H motif" evidence="2">
    <location>
        <begin position="30"/>
        <end position="49"/>
    </location>
</feature>
<dbReference type="Pfam" id="PF17940">
    <property type="entry name" value="TetR_C_31"/>
    <property type="match status" value="1"/>
</dbReference>
<feature type="domain" description="HTH tetR-type" evidence="3">
    <location>
        <begin position="7"/>
        <end position="67"/>
    </location>
</feature>
<dbReference type="InterPro" id="IPR009057">
    <property type="entry name" value="Homeodomain-like_sf"/>
</dbReference>
<dbReference type="GO" id="GO:0003700">
    <property type="term" value="F:DNA-binding transcription factor activity"/>
    <property type="evidence" value="ECO:0007669"/>
    <property type="project" value="TreeGrafter"/>
</dbReference>